<dbReference type="SMART" id="SM01008">
    <property type="entry name" value="Ald_Xan_dh_C"/>
    <property type="match status" value="1"/>
</dbReference>
<dbReference type="InterPro" id="IPR037165">
    <property type="entry name" value="AldOxase/xan_DH_Mopterin-bd_sf"/>
</dbReference>
<organism evidence="4 5">
    <name type="scientific">Candidatus Thermofonsia Clade 3 bacterium</name>
    <dbReference type="NCBI Taxonomy" id="2364212"/>
    <lineage>
        <taxon>Bacteria</taxon>
        <taxon>Bacillati</taxon>
        <taxon>Chloroflexota</taxon>
        <taxon>Candidatus Thermofontia</taxon>
        <taxon>Candidatus Thermofonsia Clade 3</taxon>
    </lineage>
</organism>
<protein>
    <submittedName>
        <fullName evidence="4">Oxidoreductase</fullName>
    </submittedName>
</protein>
<dbReference type="Pfam" id="PF20256">
    <property type="entry name" value="MoCoBD_2"/>
    <property type="match status" value="1"/>
</dbReference>
<dbReference type="Gene3D" id="3.90.1170.50">
    <property type="entry name" value="Aldehyde oxidase/xanthine dehydrogenase, a/b hammerhead"/>
    <property type="match status" value="1"/>
</dbReference>
<keyword evidence="2" id="KW-0560">Oxidoreductase</keyword>
<evidence type="ECO:0000259" key="3">
    <source>
        <dbReference type="SMART" id="SM01008"/>
    </source>
</evidence>
<evidence type="ECO:0000313" key="4">
    <source>
        <dbReference type="EMBL" id="PJF48599.1"/>
    </source>
</evidence>
<evidence type="ECO:0000256" key="2">
    <source>
        <dbReference type="ARBA" id="ARBA00023002"/>
    </source>
</evidence>
<dbReference type="Gene3D" id="3.30.365.10">
    <property type="entry name" value="Aldehyde oxidase/xanthine dehydrogenase, molybdopterin binding domain"/>
    <property type="match status" value="4"/>
</dbReference>
<dbReference type="SUPFAM" id="SSF56003">
    <property type="entry name" value="Molybdenum cofactor-binding domain"/>
    <property type="match status" value="1"/>
</dbReference>
<dbReference type="GO" id="GO:0016491">
    <property type="term" value="F:oxidoreductase activity"/>
    <property type="evidence" value="ECO:0007669"/>
    <property type="project" value="UniProtKB-KW"/>
</dbReference>
<name>A0A2M8QFN1_9CHLR</name>
<feature type="domain" description="Aldehyde oxidase/xanthine dehydrogenase a/b hammerhead" evidence="3">
    <location>
        <begin position="34"/>
        <end position="149"/>
    </location>
</feature>
<proteinExistence type="predicted"/>
<dbReference type="PANTHER" id="PTHR11908:SF132">
    <property type="entry name" value="ALDEHYDE OXIDASE 1-RELATED"/>
    <property type="match status" value="1"/>
</dbReference>
<evidence type="ECO:0000256" key="1">
    <source>
        <dbReference type="ARBA" id="ARBA00022505"/>
    </source>
</evidence>
<dbReference type="InterPro" id="IPR046867">
    <property type="entry name" value="AldOxase/xan_DH_MoCoBD2"/>
</dbReference>
<reference evidence="4 5" key="1">
    <citation type="submission" date="2017-11" db="EMBL/GenBank/DDBJ databases">
        <title>Evolution of Phototrophy in the Chloroflexi Phylum Driven by Horizontal Gene Transfer.</title>
        <authorList>
            <person name="Ward L.M."/>
            <person name="Hemp J."/>
            <person name="Shih P.M."/>
            <person name="Mcglynn S.E."/>
            <person name="Fischer W."/>
        </authorList>
    </citation>
    <scope>NUCLEOTIDE SEQUENCE [LARGE SCALE GENOMIC DNA]</scope>
    <source>
        <strain evidence="4">JP3_7</strain>
    </source>
</reference>
<dbReference type="InterPro" id="IPR036856">
    <property type="entry name" value="Ald_Oxase/Xan_DH_a/b_sf"/>
</dbReference>
<accession>A0A2M8QFN1</accession>
<dbReference type="EMBL" id="PGTN01000010">
    <property type="protein sequence ID" value="PJF48599.1"/>
    <property type="molecule type" value="Genomic_DNA"/>
</dbReference>
<evidence type="ECO:0000313" key="5">
    <source>
        <dbReference type="Proteomes" id="UP000230790"/>
    </source>
</evidence>
<comment type="caution">
    <text evidence="4">The sequence shown here is derived from an EMBL/GenBank/DDBJ whole genome shotgun (WGS) entry which is preliminary data.</text>
</comment>
<dbReference type="Proteomes" id="UP000230790">
    <property type="component" value="Unassembled WGS sequence"/>
</dbReference>
<sequence length="765" mass="82275">MTPVIKKTEAKTNGKPFKVIGQRVIRPDGVDKVTGRAQYGADVILPGLLYGKVLRSPHAHARILSIDTSAAEKLPGVKAVITGKDLKPAEDKVAKSGESSVNYSYLSQNVLAQDKVLYHGHPVAAVAATSIHIAEEALALIKVEYEVLPPVLNVLDAMKDDAPILLPNLRTKELGEVVSDKPTNIASHEQHARGDLAVGFAEADVIVEREFHTNTVHQGYIEPQNGTALWNADGQITVWTSTQGAWDQRRDLSEILHVPLSQIRVIPMEIGGGFGGKFPVYLEPLAALLSLKSGHRPVKMWMQRDEVLKATGPTSASVIRVKMGARKDGKITAAQAWLAYEAGAFPGSPVGAGMGVIFAPYKLDNVQIDGYDVVVNKPAAKAYRAPGGTNAAFAGETVIDELAEKLGMDPITFRRINAAKEGDRRADGPIYGRIGFIETLDAIEKHPHYHAPLPEPRAPYMKVGRGVACGFWYNWDGKSSASAVVNPDGTVSYLEGSTDIGGTRASLAMMLAETLGIHYEDVKPMVGDTQTVGYNDGTGGSRTTYGSGMAAYHLGKEIIREMKQRAAVLWEVPADDINVEGDVYSYGEKRITFKELCAKLDETGGPMSVSVSLDTKGAIPALATHVVDVEVDTETGKVNILRYTAAQDVGRAIHPSYVEGQIHGGVAQGIGWALNEEYYYDKDGHLMNASLLDYRMPTALDLPMIEAVIVEVPNPNHPFGVKGVGEVPIVPPAAAIANAIYRATGVRMTVLPMNPKNVLQALGKI</sequence>
<dbReference type="SUPFAM" id="SSF54665">
    <property type="entry name" value="CO dehydrogenase molybdoprotein N-domain-like"/>
    <property type="match status" value="1"/>
</dbReference>
<dbReference type="InterPro" id="IPR000674">
    <property type="entry name" value="Ald_Oxase/Xan_DH_a/b"/>
</dbReference>
<dbReference type="InterPro" id="IPR016208">
    <property type="entry name" value="Ald_Oxase/xanthine_DH-like"/>
</dbReference>
<dbReference type="Pfam" id="PF02738">
    <property type="entry name" value="MoCoBD_1"/>
    <property type="match status" value="1"/>
</dbReference>
<dbReference type="GO" id="GO:0005506">
    <property type="term" value="F:iron ion binding"/>
    <property type="evidence" value="ECO:0007669"/>
    <property type="project" value="InterPro"/>
</dbReference>
<dbReference type="PANTHER" id="PTHR11908">
    <property type="entry name" value="XANTHINE DEHYDROGENASE"/>
    <property type="match status" value="1"/>
</dbReference>
<dbReference type="Pfam" id="PF01315">
    <property type="entry name" value="Ald_Xan_dh_C"/>
    <property type="match status" value="1"/>
</dbReference>
<gene>
    <name evidence="4" type="ORF">CUN48_02635</name>
</gene>
<dbReference type="AlphaFoldDB" id="A0A2M8QFN1"/>
<dbReference type="InterPro" id="IPR008274">
    <property type="entry name" value="AldOxase/xan_DH_MoCoBD1"/>
</dbReference>
<keyword evidence="1" id="KW-0500">Molybdenum</keyword>